<dbReference type="Pfam" id="PF25170">
    <property type="entry name" value="TPR_WDR35"/>
    <property type="match status" value="1"/>
</dbReference>
<protein>
    <submittedName>
        <fullName evidence="4 5">Intraflagellar transport protein 122 homolog</fullName>
    </submittedName>
</protein>
<dbReference type="PANTHER" id="PTHR12764:SF5">
    <property type="entry name" value="LD29485P"/>
    <property type="match status" value="1"/>
</dbReference>
<dbReference type="AlphaFoldDB" id="A0A1I7V1E5"/>
<evidence type="ECO:0000256" key="1">
    <source>
        <dbReference type="ARBA" id="ARBA00022574"/>
    </source>
</evidence>
<evidence type="ECO:0000313" key="3">
    <source>
        <dbReference type="Proteomes" id="UP000095282"/>
    </source>
</evidence>
<evidence type="ECO:0000256" key="2">
    <source>
        <dbReference type="ARBA" id="ARBA00022737"/>
    </source>
</evidence>
<name>A0A1I7V1E5_9PELO</name>
<dbReference type="Gene3D" id="1.25.40.470">
    <property type="match status" value="1"/>
</dbReference>
<evidence type="ECO:0000313" key="4">
    <source>
        <dbReference type="WBParaSite" id="Csp11.Scaffold630.g21436.t1"/>
    </source>
</evidence>
<dbReference type="GO" id="GO:0030991">
    <property type="term" value="C:intraciliary transport particle A"/>
    <property type="evidence" value="ECO:0007669"/>
    <property type="project" value="TreeGrafter"/>
</dbReference>
<organism evidence="3 5">
    <name type="scientific">Caenorhabditis tropicalis</name>
    <dbReference type="NCBI Taxonomy" id="1561998"/>
    <lineage>
        <taxon>Eukaryota</taxon>
        <taxon>Metazoa</taxon>
        <taxon>Ecdysozoa</taxon>
        <taxon>Nematoda</taxon>
        <taxon>Chromadorea</taxon>
        <taxon>Rhabditida</taxon>
        <taxon>Rhabditina</taxon>
        <taxon>Rhabditomorpha</taxon>
        <taxon>Rhabditoidea</taxon>
        <taxon>Rhabditidae</taxon>
        <taxon>Peloderinae</taxon>
        <taxon>Caenorhabditis</taxon>
    </lineage>
</organism>
<dbReference type="InterPro" id="IPR039857">
    <property type="entry name" value="Ift122/121"/>
</dbReference>
<dbReference type="WBParaSite" id="Csp11.Scaffold630.g21436.t1">
    <property type="protein sequence ID" value="Csp11.Scaffold630.g21436.t1"/>
    <property type="gene ID" value="Csp11.Scaffold630.g21436"/>
</dbReference>
<dbReference type="GO" id="GO:0061512">
    <property type="term" value="P:protein localization to cilium"/>
    <property type="evidence" value="ECO:0007669"/>
    <property type="project" value="TreeGrafter"/>
</dbReference>
<reference evidence="4 5" key="1">
    <citation type="submission" date="2016-11" db="UniProtKB">
        <authorList>
            <consortium name="WormBaseParasite"/>
        </authorList>
    </citation>
    <scope>IDENTIFICATION</scope>
</reference>
<sequence length="221" mass="24918">MRLADLFAAFGYCQQAVDCYLKRNQPQKALDVCIEQSQWDLAHSIANGNHLKIVDVFMEKYVEDMQGVSDDKSVGLLGLYMRARKFLDAAKIAFEIANDRREKMKPVADLKKCYVLAAILVEMYRSSSKNAHQITTHPEDVLDDEFGLSMDQIRILETTWRGAEAFHFMMTNRSSSPNLSTPERLSGVSGHCRCLSDDCIGSSKRRTVSYLFSSDDEVGGL</sequence>
<keyword evidence="2" id="KW-0677">Repeat</keyword>
<dbReference type="InterPro" id="IPR057361">
    <property type="entry name" value="TPR_WDR35"/>
</dbReference>
<keyword evidence="1" id="KW-0853">WD repeat</keyword>
<dbReference type="GO" id="GO:0097730">
    <property type="term" value="C:non-motile cilium"/>
    <property type="evidence" value="ECO:0007669"/>
    <property type="project" value="TreeGrafter"/>
</dbReference>
<keyword evidence="3" id="KW-1185">Reference proteome</keyword>
<dbReference type="eggNOG" id="KOG2041">
    <property type="taxonomic scope" value="Eukaryota"/>
</dbReference>
<evidence type="ECO:0000313" key="5">
    <source>
        <dbReference type="WBParaSite" id="Csp11.Scaffold630.g21436.t2"/>
    </source>
</evidence>
<dbReference type="GO" id="GO:1905515">
    <property type="term" value="P:non-motile cilium assembly"/>
    <property type="evidence" value="ECO:0007669"/>
    <property type="project" value="TreeGrafter"/>
</dbReference>
<dbReference type="STRING" id="1561998.A0A1I7V1E5"/>
<dbReference type="GO" id="GO:0035721">
    <property type="term" value="P:intraciliary retrograde transport"/>
    <property type="evidence" value="ECO:0007669"/>
    <property type="project" value="TreeGrafter"/>
</dbReference>
<accession>A0A1I7V1E5</accession>
<dbReference type="WBParaSite" id="Csp11.Scaffold630.g21436.t2">
    <property type="protein sequence ID" value="Csp11.Scaffold630.g21436.t2"/>
    <property type="gene ID" value="Csp11.Scaffold630.g21436"/>
</dbReference>
<dbReference type="PANTHER" id="PTHR12764">
    <property type="entry name" value="WD REPEAT DOMAIN-RELATED"/>
    <property type="match status" value="1"/>
</dbReference>
<proteinExistence type="predicted"/>
<dbReference type="Proteomes" id="UP000095282">
    <property type="component" value="Unplaced"/>
</dbReference>